<accession>A0A6C2UFU3</accession>
<sequence>MMFQFKQAGCVAGVLLGILISQASGEPDDPWERFVPPPDKKFDWLQLTSGEWLKGDFKVMYAHELEFDSDEMDLQTFDFEDVKRLRTRNRQNVLVERKGGQGTIVRRGLLEITDGQVVVLDTEERFEVERKRVVAIASGRRRWWDMWSGSLSYGLNKRSGNTETTDQTVMVGLKRRTARSQLLIDYLANYSESNGDKTTDNQRLTSSYSWFLTSRFYWRILQGEYYSDEFTNIDNEYSIGSGPGYDLIRTSRTEWSIYSGLGYQKKEFESVEAGEDTSSTSAFFASGLYFDQDITSRVDFLVDYSMRWLNDENGRYTHHTVATLSIDLINDFDIDLSYIWDRVESPQRSSGGDLPDKDDFQYVVSITYEF</sequence>
<evidence type="ECO:0000313" key="3">
    <source>
        <dbReference type="Proteomes" id="UP000346198"/>
    </source>
</evidence>
<dbReference type="EMBL" id="CAAHFH010000001">
    <property type="protein sequence ID" value="VGO19040.1"/>
    <property type="molecule type" value="Genomic_DNA"/>
</dbReference>
<feature type="chain" id="PRO_5025358156" description="DUF481 domain-containing protein" evidence="1">
    <location>
        <begin position="24"/>
        <end position="370"/>
    </location>
</feature>
<name>A0A6C2UFU3_9BACT</name>
<evidence type="ECO:0000313" key="2">
    <source>
        <dbReference type="EMBL" id="VGO19040.1"/>
    </source>
</evidence>
<keyword evidence="3" id="KW-1185">Reference proteome</keyword>
<dbReference type="AlphaFoldDB" id="A0A6C2UFU3"/>
<dbReference type="Pfam" id="PF04338">
    <property type="entry name" value="DUF481"/>
    <property type="match status" value="1"/>
</dbReference>
<dbReference type="RefSeq" id="WP_136060474.1">
    <property type="nucleotide sequence ID" value="NZ_CAAHFH010000001.1"/>
</dbReference>
<proteinExistence type="predicted"/>
<evidence type="ECO:0000256" key="1">
    <source>
        <dbReference type="SAM" id="SignalP"/>
    </source>
</evidence>
<dbReference type="Proteomes" id="UP000346198">
    <property type="component" value="Unassembled WGS sequence"/>
</dbReference>
<protein>
    <recommendedName>
        <fullName evidence="4">DUF481 domain-containing protein</fullName>
    </recommendedName>
</protein>
<reference evidence="2 3" key="1">
    <citation type="submission" date="2019-04" db="EMBL/GenBank/DDBJ databases">
        <authorList>
            <person name="Van Vliet M D."/>
        </authorList>
    </citation>
    <scope>NUCLEOTIDE SEQUENCE [LARGE SCALE GENOMIC DNA]</scope>
    <source>
        <strain evidence="2 3">F21</strain>
    </source>
</reference>
<keyword evidence="1" id="KW-0732">Signal</keyword>
<gene>
    <name evidence="2" type="ORF">SCARR_01095</name>
</gene>
<feature type="signal peptide" evidence="1">
    <location>
        <begin position="1"/>
        <end position="23"/>
    </location>
</feature>
<evidence type="ECO:0008006" key="4">
    <source>
        <dbReference type="Google" id="ProtNLM"/>
    </source>
</evidence>
<organism evidence="2 3">
    <name type="scientific">Pontiella sulfatireligans</name>
    <dbReference type="NCBI Taxonomy" id="2750658"/>
    <lineage>
        <taxon>Bacteria</taxon>
        <taxon>Pseudomonadati</taxon>
        <taxon>Kiritimatiellota</taxon>
        <taxon>Kiritimatiellia</taxon>
        <taxon>Kiritimatiellales</taxon>
        <taxon>Pontiellaceae</taxon>
        <taxon>Pontiella</taxon>
    </lineage>
</organism>
<dbReference type="InterPro" id="IPR007433">
    <property type="entry name" value="DUF481"/>
</dbReference>